<dbReference type="PROSITE" id="PS51194">
    <property type="entry name" value="HELICASE_CTER"/>
    <property type="match status" value="1"/>
</dbReference>
<dbReference type="PANTHER" id="PTHR41313">
    <property type="entry name" value="ADENINE-SPECIFIC METHYLTRANSFERASE"/>
    <property type="match status" value="1"/>
</dbReference>
<dbReference type="SMART" id="SM00487">
    <property type="entry name" value="DEXDc"/>
    <property type="match status" value="1"/>
</dbReference>
<protein>
    <submittedName>
        <fullName evidence="3">N-6 DNA methylase</fullName>
    </submittedName>
</protein>
<evidence type="ECO:0000256" key="1">
    <source>
        <dbReference type="SAM" id="MobiDB-lite"/>
    </source>
</evidence>
<dbReference type="GO" id="GO:0032259">
    <property type="term" value="P:methylation"/>
    <property type="evidence" value="ECO:0007669"/>
    <property type="project" value="UniProtKB-KW"/>
</dbReference>
<sequence length="1703" mass="194312">MDKNDGERNSNERLHSSTTLTDNNHNAKEVSVVTEASFFAEELDLFSQSMNDNTPDIEISEHSGRVKIQNPPSKKGTNYYRDESNPYPAGAKAKFGANMEAIHLIQELEAANREPSLEEQAVLARFTGWGGLQEAFDPSNAAWEKEYKQLKELLPEDMYVKARSSVLTAYYTEPFIVEEVYRMLENKGFTGGDILDPSMGTGNFFSKLPEKLRSSKLHGVELDPLTGKIAKYLYPDADIQIKGFEKSHFREESFDLIISNIPFGDFEISDKNMKKNYKIHDYFMQKSAKLLKPGGVMAFITSTGTMDKKDRNSRMELADKLDLVAGYRLPSNVFKQVGGTNVTSDLLFFQKKSEAQATLSDSKEEGKPNSSGTWLNSKQLENEKIWRNGYFIDNPSNILGDIRVKNFHGQTEEVFIPNYDKDMFQKRLRSKLSESTFSWNTEKGIDNTKSHSSEENKILVEPEELIPRTDERCFTYKLVDDSIYYVEKDSLERKDITGKTAERIKGMLQIKDALLDVINIQESAYEPSKLENAQLVLNKVYDEFVRKNGFINDRANQLAFQADDQLPLLRSIEVPDKENKQFHKAMIFSEATIRPALETLNITTAEEALIYSLNKVGYVDLELMEGVYEVSREKLIEELDTSIYFEPYSNVFFETESPEMIDGEWVTKEAYLSGDVKTKLVQARKIASLQPEKFGRNVDALENIQPADLKPSEIKYSIGSTWIPTEIYEEFMYDCFETSYGNRRSETNKYYIGIDYSKLTSKWSIQGKFREPRSIRANKTFGSDHMNGYEIMEDCLNLQSSTIYNTVRELDEKGNMIEKRVVDAKETMVVRGKQQQLQEKFSSWLFAERNRSVKLGRLYNDRFNRIVPQKFDGSYLSFPNMSKELSLRPHQQNVIARIVQKKTALMAHEVGAGKTAAMIAAGMYLKRIGTVKKPMFVVPNHLMDQWGMEFLRFFPGANILISSKKDFQTENRKTFTSKIATGNYDAIVIGHSQFERMPLSVERQSKYLNDQIDEIENEIIRQKATEGKKWTVKQMEGMKKKLTTSLDKLNNTAKKDNVIDFEKLGVDFLFVDEAHNYKNCFVYSKMQGVAGISQSNSQRATDMLMKCQYMQEIQDGAGVVFATGTPISNSMSEMYVMQRYLQPYALEQMSISSFDEWASTFGEVVSSLEATPEGGGYKMKARFAKFHNLPELMNLFSEVADIQTSDMLNLPVPAINGGQAEIVATDATPYQLEVMENFVDRAEKIRLGAVDSSTDNMLKLTHEAKLLAIDPRLLNPLAPNDPRSKLNTCADNVYRIWENHAESKATQMIFCDSGTPKKGKFNVYDEVKRVLIEKGIPEDQVAFIHDAKSDVQREKLFQKVRDGRVRVLLGSTSKVGTGTNVQDKLIAGHHLDCPWRPSDIIQRDGRVVRQGNSNASVYMYRYVTKSTFDAYLWQIQEQKLSFISQVMTGKSISRDCSDIDETVLSAAEVKAIATSNPLLAEKMTLDNEVMRLKILKGEWQNAKLTMQSDLEEKFPKNVSQLKKDVENLELDAVGIPNKDDEGAKLPFAIRLGDEYFDSRKEASLALENISILLKLDVGEKQKIGSFHDLDVYMSKSNFQKSLLLVGNREYDTPYQFEKGIGNIIKLENAFYGIPEMLNKTRVDLEMYLKDWEDTKVEVTKPFIHEKELEESLEKQNKLNFQLEVKGAGTQDNQAEKEQTEKQK</sequence>
<feature type="region of interest" description="Disordered" evidence="1">
    <location>
        <begin position="56"/>
        <end position="82"/>
    </location>
</feature>
<evidence type="ECO:0000313" key="3">
    <source>
        <dbReference type="EMBL" id="EDH0842339.1"/>
    </source>
</evidence>
<dbReference type="SUPFAM" id="SSF53335">
    <property type="entry name" value="S-adenosyl-L-methionine-dependent methyltransferases"/>
    <property type="match status" value="1"/>
</dbReference>
<gene>
    <name evidence="3" type="ORF">GCV64_14730</name>
</gene>
<dbReference type="Proteomes" id="UP000335978">
    <property type="component" value="Unassembled WGS sequence"/>
</dbReference>
<dbReference type="GO" id="GO:0005524">
    <property type="term" value="F:ATP binding"/>
    <property type="evidence" value="ECO:0007669"/>
    <property type="project" value="InterPro"/>
</dbReference>
<evidence type="ECO:0000259" key="2">
    <source>
        <dbReference type="PROSITE" id="PS51194"/>
    </source>
</evidence>
<dbReference type="InterPro" id="IPR011639">
    <property type="entry name" value="MethylTrfase_TaqI-like_dom"/>
</dbReference>
<feature type="compositionally biased region" description="Basic and acidic residues" evidence="1">
    <location>
        <begin position="1693"/>
        <end position="1703"/>
    </location>
</feature>
<dbReference type="InterPro" id="IPR006935">
    <property type="entry name" value="Helicase/UvrB_N"/>
</dbReference>
<dbReference type="GO" id="GO:0016787">
    <property type="term" value="F:hydrolase activity"/>
    <property type="evidence" value="ECO:0007669"/>
    <property type="project" value="InterPro"/>
</dbReference>
<dbReference type="SUPFAM" id="SSF52540">
    <property type="entry name" value="P-loop containing nucleoside triphosphate hydrolases"/>
    <property type="match status" value="2"/>
</dbReference>
<feature type="region of interest" description="Disordered" evidence="1">
    <location>
        <begin position="1"/>
        <end position="28"/>
    </location>
</feature>
<organism evidence="3 4">
    <name type="scientific">Listeria monocytogenes</name>
    <dbReference type="NCBI Taxonomy" id="1639"/>
    <lineage>
        <taxon>Bacteria</taxon>
        <taxon>Bacillati</taxon>
        <taxon>Bacillota</taxon>
        <taxon>Bacilli</taxon>
        <taxon>Bacillales</taxon>
        <taxon>Listeriaceae</taxon>
        <taxon>Listeria</taxon>
    </lineage>
</organism>
<dbReference type="Pfam" id="PF00271">
    <property type="entry name" value="Helicase_C"/>
    <property type="match status" value="1"/>
</dbReference>
<comment type="caution">
    <text evidence="3">The sequence shown here is derived from an EMBL/GenBank/DDBJ whole genome shotgun (WGS) entry which is preliminary data.</text>
</comment>
<feature type="domain" description="Helicase C-terminal" evidence="2">
    <location>
        <begin position="1292"/>
        <end position="1470"/>
    </location>
</feature>
<dbReference type="CDD" id="cd02440">
    <property type="entry name" value="AdoMet_MTases"/>
    <property type="match status" value="1"/>
</dbReference>
<dbReference type="Pfam" id="PF07669">
    <property type="entry name" value="Eco57I"/>
    <property type="match status" value="1"/>
</dbReference>
<dbReference type="InterPro" id="IPR014001">
    <property type="entry name" value="Helicase_ATP-bd"/>
</dbReference>
<dbReference type="Gene3D" id="3.40.50.150">
    <property type="entry name" value="Vaccinia Virus protein VP39"/>
    <property type="match status" value="1"/>
</dbReference>
<dbReference type="InterPro" id="IPR052933">
    <property type="entry name" value="DNA_Protect_Modify"/>
</dbReference>
<dbReference type="GO" id="GO:0009007">
    <property type="term" value="F:site-specific DNA-methyltransferase (adenine-specific) activity"/>
    <property type="evidence" value="ECO:0007669"/>
    <property type="project" value="UniProtKB-EC"/>
</dbReference>
<keyword evidence="3" id="KW-0489">Methyltransferase</keyword>
<dbReference type="GO" id="GO:0003677">
    <property type="term" value="F:DNA binding"/>
    <property type="evidence" value="ECO:0007669"/>
    <property type="project" value="InterPro"/>
</dbReference>
<dbReference type="SMART" id="SM00490">
    <property type="entry name" value="HELICc"/>
    <property type="match status" value="1"/>
</dbReference>
<name>A0A9P2FF00_LISMN</name>
<dbReference type="InterPro" id="IPR029063">
    <property type="entry name" value="SAM-dependent_MTases_sf"/>
</dbReference>
<dbReference type="EMBL" id="AAMGHX010000007">
    <property type="protein sequence ID" value="EDH0842339.1"/>
    <property type="molecule type" value="Genomic_DNA"/>
</dbReference>
<evidence type="ECO:0000313" key="4">
    <source>
        <dbReference type="Proteomes" id="UP000335978"/>
    </source>
</evidence>
<dbReference type="GO" id="GO:0006304">
    <property type="term" value="P:DNA modification"/>
    <property type="evidence" value="ECO:0007669"/>
    <property type="project" value="InterPro"/>
</dbReference>
<dbReference type="PRINTS" id="PR00507">
    <property type="entry name" value="N12N6MTFRASE"/>
</dbReference>
<dbReference type="PANTHER" id="PTHR41313:SF1">
    <property type="entry name" value="DNA METHYLASE ADENINE-SPECIFIC DOMAIN-CONTAINING PROTEIN"/>
    <property type="match status" value="1"/>
</dbReference>
<proteinExistence type="predicted"/>
<dbReference type="InterPro" id="IPR027417">
    <property type="entry name" value="P-loop_NTPase"/>
</dbReference>
<dbReference type="Gene3D" id="3.40.50.300">
    <property type="entry name" value="P-loop containing nucleotide triphosphate hydrolases"/>
    <property type="match status" value="2"/>
</dbReference>
<feature type="region of interest" description="Disordered" evidence="1">
    <location>
        <begin position="1683"/>
        <end position="1703"/>
    </location>
</feature>
<reference evidence="3 4" key="1">
    <citation type="submission" date="2019-10" db="EMBL/GenBank/DDBJ databases">
        <authorList>
            <consortium name="GenomeTrakr: Next Generation Sequencing Network for Food Pathogen Tracability"/>
        </authorList>
    </citation>
    <scope>NUCLEOTIDE SEQUENCE [LARGE SCALE GENOMIC DNA]</scope>
    <source>
        <strain evidence="3 4">CFSAN085184</strain>
    </source>
</reference>
<dbReference type="Pfam" id="PF04851">
    <property type="entry name" value="ResIII"/>
    <property type="match status" value="1"/>
</dbReference>
<feature type="compositionally biased region" description="Basic and acidic residues" evidence="1">
    <location>
        <begin position="1"/>
        <end position="15"/>
    </location>
</feature>
<keyword evidence="3" id="KW-0808">Transferase</keyword>
<accession>A0A9P2FF00</accession>
<dbReference type="InterPro" id="IPR001650">
    <property type="entry name" value="Helicase_C-like"/>
</dbReference>